<gene>
    <name evidence="4" type="ORF">EYF70_15640</name>
    <name evidence="3" type="ORF">GCM10007387_48680</name>
</gene>
<dbReference type="OrthoDB" id="9808192at2"/>
<name>A0A411WZK3_9BURK</name>
<feature type="chain" id="PRO_5044601755" evidence="2">
    <location>
        <begin position="20"/>
        <end position="189"/>
    </location>
</feature>
<feature type="signal peptide" evidence="2">
    <location>
        <begin position="1"/>
        <end position="19"/>
    </location>
</feature>
<keyword evidence="1" id="KW-0812">Transmembrane</keyword>
<reference evidence="3" key="1">
    <citation type="journal article" date="2014" name="Int. J. Syst. Evol. Microbiol.">
        <title>Complete genome sequence of Corynebacterium casei LMG S-19264T (=DSM 44701T), isolated from a smear-ripened cheese.</title>
        <authorList>
            <consortium name="US DOE Joint Genome Institute (JGI-PGF)"/>
            <person name="Walter F."/>
            <person name="Albersmeier A."/>
            <person name="Kalinowski J."/>
            <person name="Ruckert C."/>
        </authorList>
    </citation>
    <scope>NUCLEOTIDE SEQUENCE</scope>
    <source>
        <strain evidence="3">KCTC 12343</strain>
    </source>
</reference>
<feature type="transmembrane region" description="Helical" evidence="1">
    <location>
        <begin position="170"/>
        <end position="188"/>
    </location>
</feature>
<dbReference type="EMBL" id="CP036401">
    <property type="protein sequence ID" value="QBI02128.1"/>
    <property type="molecule type" value="Genomic_DNA"/>
</dbReference>
<dbReference type="Proteomes" id="UP000292307">
    <property type="component" value="Chromosome"/>
</dbReference>
<dbReference type="EMBL" id="BMWV01000013">
    <property type="protein sequence ID" value="GGY60286.1"/>
    <property type="molecule type" value="Genomic_DNA"/>
</dbReference>
<accession>A0A411WZK3</accession>
<keyword evidence="1" id="KW-1133">Transmembrane helix</keyword>
<evidence type="ECO:0000256" key="1">
    <source>
        <dbReference type="SAM" id="Phobius"/>
    </source>
</evidence>
<organism evidence="3 6">
    <name type="scientific">Pseudoduganella albidiflava</name>
    <dbReference type="NCBI Taxonomy" id="321983"/>
    <lineage>
        <taxon>Bacteria</taxon>
        <taxon>Pseudomonadati</taxon>
        <taxon>Pseudomonadota</taxon>
        <taxon>Betaproteobacteria</taxon>
        <taxon>Burkholderiales</taxon>
        <taxon>Oxalobacteraceae</taxon>
        <taxon>Telluria group</taxon>
        <taxon>Pseudoduganella</taxon>
    </lineage>
</organism>
<feature type="transmembrane region" description="Helical" evidence="1">
    <location>
        <begin position="145"/>
        <end position="164"/>
    </location>
</feature>
<proteinExistence type="predicted"/>
<reference evidence="4 5" key="2">
    <citation type="submission" date="2019-02" db="EMBL/GenBank/DDBJ databases">
        <title>Draft Genome Sequences of Six Type Strains of the Genus Massilia.</title>
        <authorList>
            <person name="Miess H."/>
            <person name="Frediansyhah A."/>
            <person name="Gross H."/>
        </authorList>
    </citation>
    <scope>NUCLEOTIDE SEQUENCE [LARGE SCALE GENOMIC DNA]</scope>
    <source>
        <strain evidence="4 5">DSM 17472</strain>
    </source>
</reference>
<evidence type="ECO:0000256" key="2">
    <source>
        <dbReference type="SAM" id="SignalP"/>
    </source>
</evidence>
<dbReference type="PIRSF" id="PIRSF016919">
    <property type="entry name" value="HupE_UreJ"/>
    <property type="match status" value="1"/>
</dbReference>
<evidence type="ECO:0000313" key="3">
    <source>
        <dbReference type="EMBL" id="GGY60286.1"/>
    </source>
</evidence>
<evidence type="ECO:0000313" key="4">
    <source>
        <dbReference type="EMBL" id="QBI02128.1"/>
    </source>
</evidence>
<reference evidence="3" key="3">
    <citation type="submission" date="2022-12" db="EMBL/GenBank/DDBJ databases">
        <authorList>
            <person name="Sun Q."/>
            <person name="Kim S."/>
        </authorList>
    </citation>
    <scope>NUCLEOTIDE SEQUENCE</scope>
    <source>
        <strain evidence="3">KCTC 12343</strain>
    </source>
</reference>
<dbReference type="Proteomes" id="UP000628442">
    <property type="component" value="Unassembled WGS sequence"/>
</dbReference>
<dbReference type="RefSeq" id="WP_131146244.1">
    <property type="nucleotide sequence ID" value="NZ_BMWV01000013.1"/>
</dbReference>
<protein>
    <submittedName>
        <fullName evidence="4">HupE/UreJ family protein</fullName>
    </submittedName>
</protein>
<dbReference type="AlphaFoldDB" id="A0A411WZK3"/>
<evidence type="ECO:0000313" key="6">
    <source>
        <dbReference type="Proteomes" id="UP000628442"/>
    </source>
</evidence>
<sequence>MKKLFSAAILLAASVPALAHPGHAEMGIVDGLLHPLTGIDHLLALLAAGIWSVRQGRREGLNLRSGGTHPLVLPAVFVAAMGAGAAAGMAGLHIPGLESGIALTVMLTGVLVAAAVRLPAWAGAMLLGSFAILHGNAHGLELPHAASAAGYLGMSALLLGAGRLAGRLPLARIAGGAIAAAGLGMLALN</sequence>
<keyword evidence="2" id="KW-0732">Signal</keyword>
<feature type="transmembrane region" description="Helical" evidence="1">
    <location>
        <begin position="100"/>
        <end position="133"/>
    </location>
</feature>
<dbReference type="InterPro" id="IPR007038">
    <property type="entry name" value="HupE_UreJ"/>
</dbReference>
<dbReference type="Pfam" id="PF04955">
    <property type="entry name" value="HupE_UreJ"/>
    <property type="match status" value="1"/>
</dbReference>
<feature type="transmembrane region" description="Helical" evidence="1">
    <location>
        <begin position="71"/>
        <end position="94"/>
    </location>
</feature>
<evidence type="ECO:0000313" key="5">
    <source>
        <dbReference type="Proteomes" id="UP000292307"/>
    </source>
</evidence>
<keyword evidence="5" id="KW-1185">Reference proteome</keyword>
<keyword evidence="1" id="KW-0472">Membrane</keyword>